<protein>
    <submittedName>
        <fullName evidence="2">Uncharacterized protein</fullName>
    </submittedName>
</protein>
<dbReference type="AlphaFoldDB" id="A0A1I5EBZ6"/>
<proteinExistence type="predicted"/>
<dbReference type="RefSeq" id="WP_074912858.1">
    <property type="nucleotide sequence ID" value="NZ_FOVK01000015.1"/>
</dbReference>
<feature type="transmembrane region" description="Helical" evidence="1">
    <location>
        <begin position="82"/>
        <end position="111"/>
    </location>
</feature>
<dbReference type="OrthoDB" id="2168381at2"/>
<gene>
    <name evidence="2" type="ORF">SAMN04488695_11531</name>
</gene>
<dbReference type="EMBL" id="FOVK01000015">
    <property type="protein sequence ID" value="SFO09064.1"/>
    <property type="molecule type" value="Genomic_DNA"/>
</dbReference>
<accession>A0A1I5EBZ6</accession>
<sequence length="113" mass="12725">MKVKIMPKTLQGRRALFFFFLFVTSGAASTLVSSITDNKIEYPNPLNSPLLGTLIYLTFVLAFITFFYTAKALLKYKDQTVLLYLLAVISGWFSFTGLIFFGSLILMILGFTL</sequence>
<organism evidence="2 3">
    <name type="scientific">Proteiniclasticum ruminis</name>
    <dbReference type="NCBI Taxonomy" id="398199"/>
    <lineage>
        <taxon>Bacteria</taxon>
        <taxon>Bacillati</taxon>
        <taxon>Bacillota</taxon>
        <taxon>Clostridia</taxon>
        <taxon>Eubacteriales</taxon>
        <taxon>Clostridiaceae</taxon>
        <taxon>Proteiniclasticum</taxon>
    </lineage>
</organism>
<keyword evidence="1" id="KW-1133">Transmembrane helix</keyword>
<keyword evidence="1" id="KW-0472">Membrane</keyword>
<name>A0A1I5EBZ6_9CLOT</name>
<feature type="transmembrane region" description="Helical" evidence="1">
    <location>
        <begin position="50"/>
        <end position="70"/>
    </location>
</feature>
<evidence type="ECO:0000313" key="2">
    <source>
        <dbReference type="EMBL" id="SFO09064.1"/>
    </source>
</evidence>
<evidence type="ECO:0000256" key="1">
    <source>
        <dbReference type="SAM" id="Phobius"/>
    </source>
</evidence>
<keyword evidence="3" id="KW-1185">Reference proteome</keyword>
<dbReference type="Proteomes" id="UP000181899">
    <property type="component" value="Unassembled WGS sequence"/>
</dbReference>
<evidence type="ECO:0000313" key="3">
    <source>
        <dbReference type="Proteomes" id="UP000181899"/>
    </source>
</evidence>
<keyword evidence="1" id="KW-0812">Transmembrane</keyword>
<reference evidence="2 3" key="1">
    <citation type="submission" date="2016-10" db="EMBL/GenBank/DDBJ databases">
        <authorList>
            <person name="de Groot N.N."/>
        </authorList>
    </citation>
    <scope>NUCLEOTIDE SEQUENCE [LARGE SCALE GENOMIC DNA]</scope>
    <source>
        <strain evidence="2 3">ML2</strain>
    </source>
</reference>